<dbReference type="Pfam" id="PF00977">
    <property type="entry name" value="His_biosynth"/>
    <property type="match status" value="1"/>
</dbReference>
<dbReference type="RefSeq" id="WP_301663307.1">
    <property type="nucleotide sequence ID" value="NZ_VCYH01000003.1"/>
</dbReference>
<feature type="active site" description="Proton donor" evidence="12">
    <location>
        <position position="129"/>
    </location>
</feature>
<dbReference type="SUPFAM" id="SSF51366">
    <property type="entry name" value="Ribulose-phoshate binding barrel"/>
    <property type="match status" value="1"/>
</dbReference>
<reference evidence="15" key="1">
    <citation type="submission" date="2019-05" db="EMBL/GenBank/DDBJ databases">
        <title>Methanoculleus sp. FWC-SCC1, a methanogenic archaeon isolated from deep marine cold seep.</title>
        <authorList>
            <person name="Chen Y.-W."/>
            <person name="Chen S.-C."/>
            <person name="Teng N.-H."/>
            <person name="Lai M.-C."/>
        </authorList>
    </citation>
    <scope>NUCLEOTIDE SEQUENCE</scope>
    <source>
        <strain evidence="15">FWC-SCC1</strain>
    </source>
</reference>
<proteinExistence type="inferred from homology"/>
<evidence type="ECO:0000256" key="5">
    <source>
        <dbReference type="ARBA" id="ARBA00012550"/>
    </source>
</evidence>
<dbReference type="InterPro" id="IPR011060">
    <property type="entry name" value="RibuloseP-bd_barrel"/>
</dbReference>
<evidence type="ECO:0000256" key="8">
    <source>
        <dbReference type="ARBA" id="ARBA00022605"/>
    </source>
</evidence>
<organism evidence="15 16">
    <name type="scientific">Methanoculleus frigidifontis</name>
    <dbReference type="NCBI Taxonomy" id="2584085"/>
    <lineage>
        <taxon>Archaea</taxon>
        <taxon>Methanobacteriati</taxon>
        <taxon>Methanobacteriota</taxon>
        <taxon>Stenosarchaea group</taxon>
        <taxon>Methanomicrobia</taxon>
        <taxon>Methanomicrobiales</taxon>
        <taxon>Methanomicrobiaceae</taxon>
        <taxon>Methanoculleus</taxon>
    </lineage>
</organism>
<evidence type="ECO:0000256" key="13">
    <source>
        <dbReference type="RuleBase" id="RU003657"/>
    </source>
</evidence>
<name>A0ABT8M8F1_9EURY</name>
<evidence type="ECO:0000256" key="2">
    <source>
        <dbReference type="ARBA" id="ARBA00004496"/>
    </source>
</evidence>
<keyword evidence="10 12" id="KW-0413">Isomerase</keyword>
<evidence type="ECO:0000256" key="1">
    <source>
        <dbReference type="ARBA" id="ARBA00000901"/>
    </source>
</evidence>
<accession>A0ABT8M8F1</accession>
<comment type="pathway">
    <text evidence="3 12 14">Amino-acid biosynthesis; L-histidine biosynthesis; L-histidine from 5-phospho-alpha-D-ribose 1-diphosphate: step 4/9.</text>
</comment>
<dbReference type="HAMAP" id="MF_01014">
    <property type="entry name" value="HisA"/>
    <property type="match status" value="1"/>
</dbReference>
<dbReference type="CDD" id="cd04732">
    <property type="entry name" value="HisA"/>
    <property type="match status" value="1"/>
</dbReference>
<dbReference type="InterPro" id="IPR013785">
    <property type="entry name" value="Aldolase_TIM"/>
</dbReference>
<dbReference type="InterPro" id="IPR044524">
    <property type="entry name" value="Isoase_HisA-like"/>
</dbReference>
<evidence type="ECO:0000313" key="16">
    <source>
        <dbReference type="Proteomes" id="UP001168338"/>
    </source>
</evidence>
<keyword evidence="8 12" id="KW-0028">Amino-acid biosynthesis</keyword>
<protein>
    <recommendedName>
        <fullName evidence="6 12">1-(5-phosphoribosyl)-5-[(5-phosphoribosylamino)methylideneamino] imidazole-4-carboxamide isomerase</fullName>
        <ecNumber evidence="5 12">5.3.1.16</ecNumber>
    </recommendedName>
    <alternativeName>
        <fullName evidence="11 12">Phosphoribosylformimino-5-aminoimidazole carboxamide ribotide isomerase</fullName>
    </alternativeName>
</protein>
<evidence type="ECO:0000256" key="7">
    <source>
        <dbReference type="ARBA" id="ARBA00022490"/>
    </source>
</evidence>
<evidence type="ECO:0000256" key="11">
    <source>
        <dbReference type="ARBA" id="ARBA00030547"/>
    </source>
</evidence>
<dbReference type="InterPro" id="IPR023016">
    <property type="entry name" value="HisA/PriA"/>
</dbReference>
<dbReference type="Gene3D" id="3.20.20.70">
    <property type="entry name" value="Aldolase class I"/>
    <property type="match status" value="1"/>
</dbReference>
<dbReference type="InterPro" id="IPR006062">
    <property type="entry name" value="His_biosynth"/>
</dbReference>
<comment type="caution">
    <text evidence="15">The sequence shown here is derived from an EMBL/GenBank/DDBJ whole genome shotgun (WGS) entry which is preliminary data.</text>
</comment>
<dbReference type="EC" id="5.3.1.16" evidence="5 12"/>
<dbReference type="NCBIfam" id="TIGR00007">
    <property type="entry name" value="1-(5-phosphoribosyl)-5-[(5-phosphoribosylamino)methylideneamino]imidazole-4-carboxamide isomerase"/>
    <property type="match status" value="1"/>
</dbReference>
<keyword evidence="16" id="KW-1185">Reference proteome</keyword>
<sequence length="239" mass="24851">MDILPAVDILDGRCVQLVQGRREEATVYGDPLAWAGTWLDAGADALHVINLDGAFGQATKNADLIRGLIRETAVTVELGGGIRSVEDAAGWLELGVERVILGTLAVREPGAVRAIADEFGSSHVMAGVDARGGEVVIEGWEESAGDYLAWAERFESLGAGSLLFTNVDVEGLQQGIALEPIVRLLARTRLPVVASGGVSSTTDVAALRDAGAAGAVLGSALYAGKIRIEEALEAAHAQE</sequence>
<evidence type="ECO:0000256" key="3">
    <source>
        <dbReference type="ARBA" id="ARBA00005133"/>
    </source>
</evidence>
<dbReference type="PANTHER" id="PTHR43090">
    <property type="entry name" value="1-(5-PHOSPHORIBOSYL)-5-[(5-PHOSPHORIBOSYLAMINO)METHYLIDENEAMINO] IMIDAZOLE-4-CARBOXAMIDE ISOMERASE"/>
    <property type="match status" value="1"/>
</dbReference>
<evidence type="ECO:0000256" key="12">
    <source>
        <dbReference type="HAMAP-Rule" id="MF_01014"/>
    </source>
</evidence>
<evidence type="ECO:0000256" key="14">
    <source>
        <dbReference type="RuleBase" id="RU003658"/>
    </source>
</evidence>
<dbReference type="EMBL" id="VCYH01000003">
    <property type="protein sequence ID" value="MDN7024205.1"/>
    <property type="molecule type" value="Genomic_DNA"/>
</dbReference>
<feature type="active site" description="Proton acceptor" evidence="12">
    <location>
        <position position="8"/>
    </location>
</feature>
<keyword evidence="9 12" id="KW-0368">Histidine biosynthesis</keyword>
<evidence type="ECO:0000256" key="9">
    <source>
        <dbReference type="ARBA" id="ARBA00023102"/>
    </source>
</evidence>
<comment type="subcellular location">
    <subcellularLocation>
        <location evidence="2 12 14">Cytoplasm</location>
    </subcellularLocation>
</comment>
<dbReference type="NCBIfam" id="NF010112">
    <property type="entry name" value="PRK13585.1"/>
    <property type="match status" value="1"/>
</dbReference>
<comment type="similarity">
    <text evidence="4 12 13">Belongs to the HisA/HisF family.</text>
</comment>
<evidence type="ECO:0000256" key="6">
    <source>
        <dbReference type="ARBA" id="ARBA00018464"/>
    </source>
</evidence>
<keyword evidence="7 12" id="KW-0963">Cytoplasm</keyword>
<dbReference type="Proteomes" id="UP001168338">
    <property type="component" value="Unassembled WGS sequence"/>
</dbReference>
<gene>
    <name evidence="12" type="primary">hisA</name>
    <name evidence="15" type="ORF">FGU65_04755</name>
</gene>
<dbReference type="InterPro" id="IPR006063">
    <property type="entry name" value="HisA_bact_arch"/>
</dbReference>
<dbReference type="PANTHER" id="PTHR43090:SF7">
    <property type="entry name" value="1-(5-PHOSPHORIBOSYL)-5-[(5-PHOSPHORIBOSYLAMINO)METHYLIDENEAMINO] IMIDAZOLE-4-CARBOXAMIDE ISOMERASE"/>
    <property type="match status" value="1"/>
</dbReference>
<evidence type="ECO:0000313" key="15">
    <source>
        <dbReference type="EMBL" id="MDN7024205.1"/>
    </source>
</evidence>
<evidence type="ECO:0000256" key="4">
    <source>
        <dbReference type="ARBA" id="ARBA00009667"/>
    </source>
</evidence>
<comment type="catalytic activity">
    <reaction evidence="1 12 14">
        <text>1-(5-phospho-beta-D-ribosyl)-5-[(5-phospho-beta-D-ribosylamino)methylideneamino]imidazole-4-carboxamide = 5-[(5-phospho-1-deoxy-D-ribulos-1-ylimino)methylamino]-1-(5-phospho-beta-D-ribosyl)imidazole-4-carboxamide</text>
        <dbReference type="Rhea" id="RHEA:15469"/>
        <dbReference type="ChEBI" id="CHEBI:58435"/>
        <dbReference type="ChEBI" id="CHEBI:58525"/>
        <dbReference type="EC" id="5.3.1.16"/>
    </reaction>
</comment>
<evidence type="ECO:0000256" key="10">
    <source>
        <dbReference type="ARBA" id="ARBA00023235"/>
    </source>
</evidence>
<dbReference type="GO" id="GO:0016853">
    <property type="term" value="F:isomerase activity"/>
    <property type="evidence" value="ECO:0007669"/>
    <property type="project" value="UniProtKB-KW"/>
</dbReference>